<proteinExistence type="predicted"/>
<evidence type="ECO:0000259" key="1">
    <source>
        <dbReference type="Pfam" id="PF04073"/>
    </source>
</evidence>
<accession>A0A7S4C2J9</accession>
<reference evidence="2" key="1">
    <citation type="submission" date="2021-01" db="EMBL/GenBank/DDBJ databases">
        <authorList>
            <person name="Corre E."/>
            <person name="Pelletier E."/>
            <person name="Niang G."/>
            <person name="Scheremetjew M."/>
            <person name="Finn R."/>
            <person name="Kale V."/>
            <person name="Holt S."/>
            <person name="Cochrane G."/>
            <person name="Meng A."/>
            <person name="Brown T."/>
            <person name="Cohen L."/>
        </authorList>
    </citation>
    <scope>NUCLEOTIDE SEQUENCE</scope>
    <source>
        <strain evidence="2">CCMP645</strain>
    </source>
</reference>
<dbReference type="Gene3D" id="3.90.960.10">
    <property type="entry name" value="YbaK/aminoacyl-tRNA synthetase-associated domain"/>
    <property type="match status" value="1"/>
</dbReference>
<dbReference type="SUPFAM" id="SSF55826">
    <property type="entry name" value="YbaK/ProRS associated domain"/>
    <property type="match status" value="1"/>
</dbReference>
<gene>
    <name evidence="2" type="ORF">PCAR00345_LOCUS37693</name>
</gene>
<dbReference type="AlphaFoldDB" id="A0A7S4C2J9"/>
<feature type="domain" description="YbaK/aminoacyl-tRNA synthetase-associated" evidence="1">
    <location>
        <begin position="122"/>
        <end position="255"/>
    </location>
</feature>
<dbReference type="Pfam" id="PF04073">
    <property type="entry name" value="tRNA_edit"/>
    <property type="match status" value="1"/>
</dbReference>
<dbReference type="PANTHER" id="PTHR30411:SF4">
    <property type="entry name" value="YBAK_AMINOACYL-TRNA SYNTHETASE-ASSOCIATED DOMAIN-CONTAINING PROTEIN"/>
    <property type="match status" value="1"/>
</dbReference>
<name>A0A7S4C2J9_CHRCT</name>
<sequence>MASWDPAVCNQVMPMLLSEPKKLAQPKSAPLVRVDIHRAASSSSVYLDVVSGKSLAAKQEAGAQSSLTGCKAQVDVAELQNMPSQQAPSQTQERLSKLATTLGMQSSVFKRVAPGYYDCAYEQRASQLGTCVEALCKSMVMENTRLNGDESCAERIKYVLVVLQYAGHKLDRSKLTDAVRGLEGNNALGRKQYNMRMVEEETSRRLSGYEHNAVTPLGMTTPMPIIISSSIASLDTIWLGAGEVDLKLGLKVDEFVSGMRKVPGVSSVSFADVVS</sequence>
<dbReference type="EMBL" id="HBIZ01060416">
    <property type="protein sequence ID" value="CAE0784985.1"/>
    <property type="molecule type" value="Transcribed_RNA"/>
</dbReference>
<dbReference type="InterPro" id="IPR036754">
    <property type="entry name" value="YbaK/aa-tRNA-synt-asso_dom_sf"/>
</dbReference>
<evidence type="ECO:0000313" key="2">
    <source>
        <dbReference type="EMBL" id="CAE0784985.1"/>
    </source>
</evidence>
<dbReference type="PANTHER" id="PTHR30411">
    <property type="entry name" value="CYTOPLASMIC PROTEIN"/>
    <property type="match status" value="1"/>
</dbReference>
<dbReference type="InterPro" id="IPR007214">
    <property type="entry name" value="YbaK/aa-tRNA-synth-assoc-dom"/>
</dbReference>
<dbReference type="GO" id="GO:0002161">
    <property type="term" value="F:aminoacyl-tRNA deacylase activity"/>
    <property type="evidence" value="ECO:0007669"/>
    <property type="project" value="InterPro"/>
</dbReference>
<dbReference type="CDD" id="cd04332">
    <property type="entry name" value="YbaK_like"/>
    <property type="match status" value="1"/>
</dbReference>
<protein>
    <recommendedName>
        <fullName evidence="1">YbaK/aminoacyl-tRNA synthetase-associated domain-containing protein</fullName>
    </recommendedName>
</protein>
<organism evidence="2">
    <name type="scientific">Chrysotila carterae</name>
    <name type="common">Marine alga</name>
    <name type="synonym">Syracosphaera carterae</name>
    <dbReference type="NCBI Taxonomy" id="13221"/>
    <lineage>
        <taxon>Eukaryota</taxon>
        <taxon>Haptista</taxon>
        <taxon>Haptophyta</taxon>
        <taxon>Prymnesiophyceae</taxon>
        <taxon>Isochrysidales</taxon>
        <taxon>Isochrysidaceae</taxon>
        <taxon>Chrysotila</taxon>
    </lineage>
</organism>